<dbReference type="PROSITE" id="PS50048">
    <property type="entry name" value="ZN2_CY6_FUNGAL_2"/>
    <property type="match status" value="1"/>
</dbReference>
<evidence type="ECO:0000313" key="6">
    <source>
        <dbReference type="EMBL" id="CCK70945.1"/>
    </source>
</evidence>
<name>J7R7V1_HUIN7</name>
<evidence type="ECO:0000256" key="1">
    <source>
        <dbReference type="ARBA" id="ARBA00022723"/>
    </source>
</evidence>
<feature type="compositionally biased region" description="Basic and acidic residues" evidence="4">
    <location>
        <begin position="100"/>
        <end position="114"/>
    </location>
</feature>
<dbReference type="HOGENOM" id="CLU_010594_0_0_1"/>
<evidence type="ECO:0000256" key="2">
    <source>
        <dbReference type="ARBA" id="ARBA00022833"/>
    </source>
</evidence>
<evidence type="ECO:0000256" key="4">
    <source>
        <dbReference type="SAM" id="MobiDB-lite"/>
    </source>
</evidence>
<dbReference type="Proteomes" id="UP000006310">
    <property type="component" value="Chromosome 6"/>
</dbReference>
<keyword evidence="1" id="KW-0479">Metal-binding</keyword>
<keyword evidence="7" id="KW-1185">Reference proteome</keyword>
<dbReference type="OMA" id="WYLNESE"/>
<dbReference type="EMBL" id="HE978319">
    <property type="protein sequence ID" value="CCK70945.1"/>
    <property type="molecule type" value="Genomic_DNA"/>
</dbReference>
<organism evidence="6 7">
    <name type="scientific">Huiozyma naganishii (strain ATCC MYA-139 / BCRC 22969 / CBS 8797 / KCTC 17520 / NBRC 10181 / NCYC 3082 / Yp74L-3)</name>
    <name type="common">Yeast</name>
    <name type="synonym">Kazachstania naganishii</name>
    <dbReference type="NCBI Taxonomy" id="1071383"/>
    <lineage>
        <taxon>Eukaryota</taxon>
        <taxon>Fungi</taxon>
        <taxon>Dikarya</taxon>
        <taxon>Ascomycota</taxon>
        <taxon>Saccharomycotina</taxon>
        <taxon>Saccharomycetes</taxon>
        <taxon>Saccharomycetales</taxon>
        <taxon>Saccharomycetaceae</taxon>
        <taxon>Huiozyma</taxon>
    </lineage>
</organism>
<feature type="region of interest" description="Disordered" evidence="4">
    <location>
        <begin position="100"/>
        <end position="121"/>
    </location>
</feature>
<keyword evidence="2" id="KW-0862">Zinc</keyword>
<keyword evidence="3" id="KW-0539">Nucleus</keyword>
<dbReference type="Pfam" id="PF00172">
    <property type="entry name" value="Zn_clus"/>
    <property type="match status" value="1"/>
</dbReference>
<gene>
    <name evidence="6" type="primary">KNAG0F02830</name>
    <name evidence="6" type="ordered locus">KNAG_0F02830</name>
</gene>
<dbReference type="eggNOG" id="ENOG502R710">
    <property type="taxonomic scope" value="Eukaryota"/>
</dbReference>
<dbReference type="InterPro" id="IPR001138">
    <property type="entry name" value="Zn2Cys6_DnaBD"/>
</dbReference>
<dbReference type="InterPro" id="IPR036864">
    <property type="entry name" value="Zn2-C6_fun-type_DNA-bd_sf"/>
</dbReference>
<protein>
    <recommendedName>
        <fullName evidence="5">Zn(2)-C6 fungal-type domain-containing protein</fullName>
    </recommendedName>
</protein>
<dbReference type="InterPro" id="IPR007219">
    <property type="entry name" value="XnlR_reg_dom"/>
</dbReference>
<proteinExistence type="predicted"/>
<reference evidence="6 7" key="1">
    <citation type="journal article" date="2011" name="Proc. Natl. Acad. Sci. U.S.A.">
        <title>Evolutionary erosion of yeast sex chromosomes by mating-type switching accidents.</title>
        <authorList>
            <person name="Gordon J.L."/>
            <person name="Armisen D."/>
            <person name="Proux-Wera E."/>
            <person name="Oheigeartaigh S.S."/>
            <person name="Byrne K.P."/>
            <person name="Wolfe K.H."/>
        </authorList>
    </citation>
    <scope>NUCLEOTIDE SEQUENCE [LARGE SCALE GENOMIC DNA]</scope>
    <source>
        <strain evidence="7">ATCC MYA-139 / BCRC 22969 / CBS 8797 / CCRC 22969 / KCTC 17520 / NBRC 10181 / NCYC 3082</strain>
    </source>
</reference>
<dbReference type="CDD" id="cd00067">
    <property type="entry name" value="GAL4"/>
    <property type="match status" value="1"/>
</dbReference>
<reference evidence="7" key="2">
    <citation type="submission" date="2012-08" db="EMBL/GenBank/DDBJ databases">
        <title>Genome sequence of Kazachstania naganishii.</title>
        <authorList>
            <person name="Gordon J.L."/>
            <person name="Armisen D."/>
            <person name="Proux-Wera E."/>
            <person name="OhEigeartaigh S.S."/>
            <person name="Byrne K.P."/>
            <person name="Wolfe K.H."/>
        </authorList>
    </citation>
    <scope>NUCLEOTIDE SEQUENCE [LARGE SCALE GENOMIC DNA]</scope>
    <source>
        <strain evidence="7">ATCC MYA-139 / BCRC 22969 / CBS 8797 / CCRC 22969 / KCTC 17520 / NBRC 10181 / NCYC 3082</strain>
    </source>
</reference>
<dbReference type="InterPro" id="IPR052693">
    <property type="entry name" value="Yeast_MDR_Regulatory"/>
</dbReference>
<evidence type="ECO:0000259" key="5">
    <source>
        <dbReference type="PROSITE" id="PS50048"/>
    </source>
</evidence>
<dbReference type="PANTHER" id="PTHR31405">
    <property type="entry name" value="TRANSCRIPTION FACTOR PDR8-RELATED"/>
    <property type="match status" value="1"/>
</dbReference>
<dbReference type="GO" id="GO:0008270">
    <property type="term" value="F:zinc ion binding"/>
    <property type="evidence" value="ECO:0007669"/>
    <property type="project" value="InterPro"/>
</dbReference>
<evidence type="ECO:0000313" key="7">
    <source>
        <dbReference type="Proteomes" id="UP000006310"/>
    </source>
</evidence>
<dbReference type="GO" id="GO:0000981">
    <property type="term" value="F:DNA-binding transcription factor activity, RNA polymerase II-specific"/>
    <property type="evidence" value="ECO:0007669"/>
    <property type="project" value="InterPro"/>
</dbReference>
<dbReference type="GO" id="GO:0006351">
    <property type="term" value="P:DNA-templated transcription"/>
    <property type="evidence" value="ECO:0007669"/>
    <property type="project" value="InterPro"/>
</dbReference>
<dbReference type="GeneID" id="34526660"/>
<dbReference type="SUPFAM" id="SSF57701">
    <property type="entry name" value="Zn2/Cys6 DNA-binding domain"/>
    <property type="match status" value="1"/>
</dbReference>
<dbReference type="GO" id="GO:0003677">
    <property type="term" value="F:DNA binding"/>
    <property type="evidence" value="ECO:0007669"/>
    <property type="project" value="InterPro"/>
</dbReference>
<evidence type="ECO:0000256" key="3">
    <source>
        <dbReference type="ARBA" id="ARBA00023242"/>
    </source>
</evidence>
<dbReference type="KEGG" id="kng:KNAG_0F02830"/>
<dbReference type="Pfam" id="PF04082">
    <property type="entry name" value="Fungal_trans"/>
    <property type="match status" value="1"/>
</dbReference>
<dbReference type="Gene3D" id="4.10.240.10">
    <property type="entry name" value="Zn(2)-C6 fungal-type DNA-binding domain"/>
    <property type="match status" value="1"/>
</dbReference>
<dbReference type="PANTHER" id="PTHR31405:SF8">
    <property type="entry name" value="TRANSCRIPTION FACTOR PDR8-RELATED"/>
    <property type="match status" value="1"/>
</dbReference>
<accession>J7R7V1</accession>
<sequence length="746" mass="86512">MSNTQKKVGSDAGSHDERSKKRRRKEVRNCLFCRKRKLKCDRAKPKCSQCRNRNLPTCLYTNRFNFDISDSMTEIFQDTPNVDLLKKISTLEDRVKELEQITNADENHESKSRGSDSSVGRKKNPLLYLRSSRWINEQHFIFGPTSWKTMLSLENEKFQLEFISLWDMFKPQPTKGTESSTETVASTTEKGVSIGGDIMNRKIFLNTVCEELPDYKTIETCLRNFFSGPLHELLYCLDEKKTMRDFRKCFFKDPHPVDPKHVKIIGIVPDDSLAANYYKIGIILLIVGLVLFNKGLPRPIKYFFHIIGSLTKDNHNFTERPQFLLLRCFNKICNSQYSCWDGSQVRDLMAELSHSCFSIGLDNVDKWFKSKENIVGHIDPLRNTFIWTLYTDTVISFDLGKPLFVSNEFFDMTLFLENGNKFTELKYNSNSNKKADLIEMYILVGREALTRLNSATVTCSSNLKLEDMNSYINKLKESIHKNFPTMGLYTKMGSKFFVDPFEIIVLAPTLGMILNFENIKRSYFGDVSIKTKNSLVKAGLLSLSLCVNTILSMYDMDRRTYRDIIEHAKYLSPYLNLSLALINPLFIRSLSEMYGLFFARLTMLEKGYLVTSVDVRGPPISLDDLEITERQYYSFIEVITQFRDLMNQLYDKDLSPLHRMMQTSYPFLSVLALERVGRHLFLKGLESRNTIEVNWHDQGINLDDATSEILRSFTNEVWNDYISKSQNMWAMKPDDFLSDLSRDAEK</sequence>
<dbReference type="SMART" id="SM00066">
    <property type="entry name" value="GAL4"/>
    <property type="match status" value="1"/>
</dbReference>
<dbReference type="RefSeq" id="XP_022465191.1">
    <property type="nucleotide sequence ID" value="XM_022608724.1"/>
</dbReference>
<dbReference type="OrthoDB" id="10261408at2759"/>
<feature type="domain" description="Zn(2)-C6 fungal-type" evidence="5">
    <location>
        <begin position="29"/>
        <end position="60"/>
    </location>
</feature>
<dbReference type="AlphaFoldDB" id="J7R7V1"/>
<dbReference type="STRING" id="1071383.J7R7V1"/>
<feature type="region of interest" description="Disordered" evidence="4">
    <location>
        <begin position="1"/>
        <end position="22"/>
    </location>
</feature>